<evidence type="ECO:0000256" key="5">
    <source>
        <dbReference type="ARBA" id="ARBA00022927"/>
    </source>
</evidence>
<evidence type="ECO:0000256" key="8">
    <source>
        <dbReference type="SAM" id="MobiDB-lite"/>
    </source>
</evidence>
<feature type="compositionally biased region" description="Low complexity" evidence="8">
    <location>
        <begin position="25"/>
        <end position="44"/>
    </location>
</feature>
<accession>A0A4U0TUP5</accession>
<gene>
    <name evidence="10" type="ORF">B0A50_05476</name>
</gene>
<keyword evidence="5" id="KW-0653">Protein transport</keyword>
<dbReference type="PANTHER" id="PTHR40012:SF1">
    <property type="entry name" value="AUTOPHAGY-RELATED PROTEIN 29"/>
    <property type="match status" value="1"/>
</dbReference>
<name>A0A4U0TUP5_9PEZI</name>
<dbReference type="InterPro" id="IPR039113">
    <property type="entry name" value="ATG29"/>
</dbReference>
<evidence type="ECO:0000256" key="2">
    <source>
        <dbReference type="ARBA" id="ARBA00010082"/>
    </source>
</evidence>
<evidence type="ECO:0000256" key="3">
    <source>
        <dbReference type="ARBA" id="ARBA00013784"/>
    </source>
</evidence>
<comment type="subcellular location">
    <subcellularLocation>
        <location evidence="1">Preautophagosomal structure</location>
    </subcellularLocation>
</comment>
<evidence type="ECO:0000256" key="7">
    <source>
        <dbReference type="ARBA" id="ARBA00060351"/>
    </source>
</evidence>
<dbReference type="AlphaFoldDB" id="A0A4U0TUP5"/>
<feature type="compositionally biased region" description="Polar residues" evidence="8">
    <location>
        <begin position="1"/>
        <end position="11"/>
    </location>
</feature>
<dbReference type="Pfam" id="PF18388">
    <property type="entry name" value="ATG29_N"/>
    <property type="match status" value="1"/>
</dbReference>
<sequence>MSPSSSANTVSKPIAPPSSHSRHTSAASIKQQQSYQQQQPIPSKAPSPRLETKKSGVHYTCFIRLPFPRNGFEDPPPTEWDATKDRTLWKLVSKAANPSDLDWDGIADRLGVSKAFLFQQAAWLYDRHFEGMRKVMRMGAVPGHASSPVPAESGSSSVAAGQIGGVAMARLKDAFNYQHPQAGSRRCRRKRKSVSWHALVRQACDLAHAFNYNCDAEQTAGRQRR</sequence>
<dbReference type="Gene3D" id="1.10.10.2570">
    <property type="match status" value="1"/>
</dbReference>
<dbReference type="GO" id="GO:0000407">
    <property type="term" value="C:phagophore assembly site"/>
    <property type="evidence" value="ECO:0007669"/>
    <property type="project" value="UniProtKB-SubCell"/>
</dbReference>
<dbReference type="InterPro" id="IPR039362">
    <property type="entry name" value="ATG29_sf"/>
</dbReference>
<protein>
    <recommendedName>
        <fullName evidence="3">Autophagy-related protein 29</fullName>
    </recommendedName>
</protein>
<feature type="domain" description="Atg29 N-terminal" evidence="9">
    <location>
        <begin position="59"/>
        <end position="112"/>
    </location>
</feature>
<dbReference type="EMBL" id="NAJL01000031">
    <property type="protein sequence ID" value="TKA25964.1"/>
    <property type="molecule type" value="Genomic_DNA"/>
</dbReference>
<dbReference type="OrthoDB" id="21072at2759"/>
<comment type="similarity">
    <text evidence="2">Belongs to the ATG29 family.</text>
</comment>
<evidence type="ECO:0000313" key="11">
    <source>
        <dbReference type="Proteomes" id="UP000308549"/>
    </source>
</evidence>
<proteinExistence type="inferred from homology"/>
<keyword evidence="6" id="KW-0072">Autophagy</keyword>
<keyword evidence="11" id="KW-1185">Reference proteome</keyword>
<feature type="region of interest" description="Disordered" evidence="8">
    <location>
        <begin position="1"/>
        <end position="53"/>
    </location>
</feature>
<dbReference type="FunFam" id="1.10.10.2570:FF:000001">
    <property type="entry name" value="Autophagy-related protein 29"/>
    <property type="match status" value="1"/>
</dbReference>
<dbReference type="Proteomes" id="UP000308549">
    <property type="component" value="Unassembled WGS sequence"/>
</dbReference>
<dbReference type="GO" id="GO:0000045">
    <property type="term" value="P:autophagosome assembly"/>
    <property type="evidence" value="ECO:0007669"/>
    <property type="project" value="InterPro"/>
</dbReference>
<evidence type="ECO:0000256" key="4">
    <source>
        <dbReference type="ARBA" id="ARBA00022448"/>
    </source>
</evidence>
<dbReference type="InterPro" id="IPR040666">
    <property type="entry name" value="Atg29_N"/>
</dbReference>
<keyword evidence="4" id="KW-0813">Transport</keyword>
<organism evidence="10 11">
    <name type="scientific">Salinomyces thailandicus</name>
    <dbReference type="NCBI Taxonomy" id="706561"/>
    <lineage>
        <taxon>Eukaryota</taxon>
        <taxon>Fungi</taxon>
        <taxon>Dikarya</taxon>
        <taxon>Ascomycota</taxon>
        <taxon>Pezizomycotina</taxon>
        <taxon>Dothideomycetes</taxon>
        <taxon>Dothideomycetidae</taxon>
        <taxon>Mycosphaerellales</taxon>
        <taxon>Teratosphaeriaceae</taxon>
        <taxon>Salinomyces</taxon>
    </lineage>
</organism>
<dbReference type="GO" id="GO:0015031">
    <property type="term" value="P:protein transport"/>
    <property type="evidence" value="ECO:0007669"/>
    <property type="project" value="UniProtKB-KW"/>
</dbReference>
<comment type="caution">
    <text evidence="10">The sequence shown here is derived from an EMBL/GenBank/DDBJ whole genome shotgun (WGS) entry which is preliminary data.</text>
</comment>
<dbReference type="PANTHER" id="PTHR40012">
    <property type="entry name" value="AUTOPHAGY-RELATED PROTEIN 29"/>
    <property type="match status" value="1"/>
</dbReference>
<evidence type="ECO:0000313" key="10">
    <source>
        <dbReference type="EMBL" id="TKA25964.1"/>
    </source>
</evidence>
<evidence type="ECO:0000256" key="6">
    <source>
        <dbReference type="ARBA" id="ARBA00023006"/>
    </source>
</evidence>
<comment type="function">
    <text evidence="7">Plays a role in autophagy. Functions at the preautophagosomal structure (PAS) in order to form normal autophagosomes under starvation conditions. Also plays a role in mitophagy and regulation of filamentous growth.</text>
</comment>
<reference evidence="10 11" key="1">
    <citation type="submission" date="2017-03" db="EMBL/GenBank/DDBJ databases">
        <title>Genomes of endolithic fungi from Antarctica.</title>
        <authorList>
            <person name="Coleine C."/>
            <person name="Masonjones S."/>
            <person name="Stajich J.E."/>
        </authorList>
    </citation>
    <scope>NUCLEOTIDE SEQUENCE [LARGE SCALE GENOMIC DNA]</scope>
    <source>
        <strain evidence="10 11">CCFEE 6315</strain>
    </source>
</reference>
<evidence type="ECO:0000256" key="1">
    <source>
        <dbReference type="ARBA" id="ARBA00004329"/>
    </source>
</evidence>
<evidence type="ECO:0000259" key="9">
    <source>
        <dbReference type="Pfam" id="PF18388"/>
    </source>
</evidence>